<comment type="caution">
    <text evidence="6">Lacks conserved residue(s) required for the propagation of feature annotation.</text>
</comment>
<dbReference type="GO" id="GO:0005254">
    <property type="term" value="F:chloride channel activity"/>
    <property type="evidence" value="ECO:0007669"/>
    <property type="project" value="TreeGrafter"/>
</dbReference>
<feature type="domain" description="Anoctamin transmembrane" evidence="7">
    <location>
        <begin position="2"/>
        <end position="92"/>
    </location>
</feature>
<proteinExistence type="inferred from homology"/>
<organism evidence="8">
    <name type="scientific">Gongylonema pulchrum</name>
    <dbReference type="NCBI Taxonomy" id="637853"/>
    <lineage>
        <taxon>Eukaryota</taxon>
        <taxon>Metazoa</taxon>
        <taxon>Ecdysozoa</taxon>
        <taxon>Nematoda</taxon>
        <taxon>Chromadorea</taxon>
        <taxon>Rhabditida</taxon>
        <taxon>Spirurina</taxon>
        <taxon>Spiruromorpha</taxon>
        <taxon>Spiruroidea</taxon>
        <taxon>Gongylonematidae</taxon>
        <taxon>Gongylonema</taxon>
    </lineage>
</organism>
<keyword evidence="4 6" id="KW-1133">Transmembrane helix</keyword>
<comment type="similarity">
    <text evidence="2 6">Belongs to the anoctamin family.</text>
</comment>
<feature type="transmembrane region" description="Helical" evidence="6">
    <location>
        <begin position="76"/>
        <end position="96"/>
    </location>
</feature>
<dbReference type="InterPro" id="IPR007632">
    <property type="entry name" value="Anoctamin"/>
</dbReference>
<name>A0A183D7G5_9BILA</name>
<keyword evidence="5 6" id="KW-0472">Membrane</keyword>
<dbReference type="PANTHER" id="PTHR12308:SF84">
    <property type="entry name" value="ANOCTAMIN"/>
    <property type="match status" value="1"/>
</dbReference>
<evidence type="ECO:0000313" key="8">
    <source>
        <dbReference type="WBParaSite" id="GPUH_0000466301-mRNA-1"/>
    </source>
</evidence>
<dbReference type="Pfam" id="PF04547">
    <property type="entry name" value="Anoctamin"/>
    <property type="match status" value="1"/>
</dbReference>
<dbReference type="PANTHER" id="PTHR12308">
    <property type="entry name" value="ANOCTAMIN"/>
    <property type="match status" value="1"/>
</dbReference>
<sequence>LTVVFAAFMSIFATLFLEGWKRYHAEVAWKWGLLDFEVDEETVRPEYQLRVKYAKTKRINPITQQLEPYLPLRIKFLRFLGSGVTVLFFVSLNFFLAN</sequence>
<evidence type="ECO:0000256" key="1">
    <source>
        <dbReference type="ARBA" id="ARBA00004141"/>
    </source>
</evidence>
<reference evidence="8" key="1">
    <citation type="submission" date="2016-06" db="UniProtKB">
        <authorList>
            <consortium name="WormBaseParasite"/>
        </authorList>
    </citation>
    <scope>IDENTIFICATION</scope>
</reference>
<dbReference type="GO" id="GO:0005886">
    <property type="term" value="C:plasma membrane"/>
    <property type="evidence" value="ECO:0007669"/>
    <property type="project" value="TreeGrafter"/>
</dbReference>
<evidence type="ECO:0000259" key="7">
    <source>
        <dbReference type="Pfam" id="PF04547"/>
    </source>
</evidence>
<keyword evidence="3 6" id="KW-0812">Transmembrane</keyword>
<dbReference type="WBParaSite" id="GPUH_0000466301-mRNA-1">
    <property type="protein sequence ID" value="GPUH_0000466301-mRNA-1"/>
    <property type="gene ID" value="GPUH_0000466301"/>
</dbReference>
<protein>
    <recommendedName>
        <fullName evidence="6">Anoctamin</fullName>
    </recommendedName>
</protein>
<evidence type="ECO:0000256" key="2">
    <source>
        <dbReference type="ARBA" id="ARBA00009671"/>
    </source>
</evidence>
<evidence type="ECO:0000256" key="6">
    <source>
        <dbReference type="RuleBase" id="RU280814"/>
    </source>
</evidence>
<dbReference type="InterPro" id="IPR049452">
    <property type="entry name" value="Anoctamin_TM"/>
</dbReference>
<evidence type="ECO:0000256" key="3">
    <source>
        <dbReference type="ARBA" id="ARBA00022692"/>
    </source>
</evidence>
<dbReference type="AlphaFoldDB" id="A0A183D7G5"/>
<accession>A0A183D7G5</accession>
<evidence type="ECO:0000256" key="4">
    <source>
        <dbReference type="ARBA" id="ARBA00022989"/>
    </source>
</evidence>
<comment type="subcellular location">
    <subcellularLocation>
        <location evidence="1 6">Membrane</location>
        <topology evidence="1 6">Multi-pass membrane protein</topology>
    </subcellularLocation>
</comment>
<evidence type="ECO:0000256" key="5">
    <source>
        <dbReference type="ARBA" id="ARBA00023136"/>
    </source>
</evidence>